<keyword evidence="3" id="KW-1185">Reference proteome</keyword>
<dbReference type="InterPro" id="IPR009506">
    <property type="entry name" value="YjiS-like"/>
</dbReference>
<reference evidence="3" key="1">
    <citation type="submission" date="2018-05" db="EMBL/GenBank/DDBJ databases">
        <title>Complete Genome Sequence of Methylobacterium sp. 17SD2-17.</title>
        <authorList>
            <person name="Srinivasan S."/>
        </authorList>
    </citation>
    <scope>NUCLEOTIDE SEQUENCE [LARGE SCALE GENOMIC DNA]</scope>
    <source>
        <strain evidence="3">17SD2-17</strain>
    </source>
</reference>
<evidence type="ECO:0000313" key="2">
    <source>
        <dbReference type="EMBL" id="AWN42879.1"/>
    </source>
</evidence>
<evidence type="ECO:0000313" key="3">
    <source>
        <dbReference type="Proteomes" id="UP000245926"/>
    </source>
</evidence>
<gene>
    <name evidence="2" type="ORF">DK389_23215</name>
</gene>
<dbReference type="AlphaFoldDB" id="A0A2U8WA44"/>
<dbReference type="EMBL" id="CP029550">
    <property type="protein sequence ID" value="AWN42879.1"/>
    <property type="molecule type" value="Genomic_DNA"/>
</dbReference>
<proteinExistence type="predicted"/>
<organism evidence="2 3">
    <name type="scientific">Methylobacterium durans</name>
    <dbReference type="NCBI Taxonomy" id="2202825"/>
    <lineage>
        <taxon>Bacteria</taxon>
        <taxon>Pseudomonadati</taxon>
        <taxon>Pseudomonadota</taxon>
        <taxon>Alphaproteobacteria</taxon>
        <taxon>Hyphomicrobiales</taxon>
        <taxon>Methylobacteriaceae</taxon>
        <taxon>Methylobacterium</taxon>
    </lineage>
</organism>
<accession>A0A2U8WA44</accession>
<dbReference type="KEGG" id="mets:DK389_23215"/>
<dbReference type="Proteomes" id="UP000245926">
    <property type="component" value="Chromosome"/>
</dbReference>
<evidence type="ECO:0000259" key="1">
    <source>
        <dbReference type="Pfam" id="PF06568"/>
    </source>
</evidence>
<feature type="domain" description="YjiS-like" evidence="1">
    <location>
        <begin position="36"/>
        <end position="69"/>
    </location>
</feature>
<name>A0A2U8WA44_9HYPH</name>
<sequence length="76" mass="9064">MMASIGATEHRLLRVRRSYLSMQPAWRSAMLASVARFVRLWYRTRRAYRELELLDDRGLEDIGLNPCEASRHRMRL</sequence>
<protein>
    <recommendedName>
        <fullName evidence="1">YjiS-like domain-containing protein</fullName>
    </recommendedName>
</protein>
<dbReference type="Pfam" id="PF06568">
    <property type="entry name" value="YjiS-like"/>
    <property type="match status" value="1"/>
</dbReference>